<protein>
    <submittedName>
        <fullName evidence="1">Uncharacterized protein</fullName>
    </submittedName>
</protein>
<dbReference type="Proteomes" id="UP001590950">
    <property type="component" value="Unassembled WGS sequence"/>
</dbReference>
<accession>A0ABR4AEQ0</accession>
<comment type="caution">
    <text evidence="1">The sequence shown here is derived from an EMBL/GenBank/DDBJ whole genome shotgun (WGS) entry which is preliminary data.</text>
</comment>
<sequence length="121" mass="13436">MVGFHQQIVRPSESFDFEIRRPTPSKPLMEGKVPSRWKCAELIACNGNLSVPFSSHPRKTSENTIRSLDGSARPILQLADEDGMLHGGDISDCLARIGAQFWHDGAGKKQDVNHCKPDRPN</sequence>
<evidence type="ECO:0000313" key="2">
    <source>
        <dbReference type="Proteomes" id="UP001590950"/>
    </source>
</evidence>
<reference evidence="1 2" key="1">
    <citation type="submission" date="2024-09" db="EMBL/GenBank/DDBJ databases">
        <title>Rethinking Asexuality: The Enigmatic Case of Functional Sexual Genes in Lepraria (Stereocaulaceae).</title>
        <authorList>
            <person name="Doellman M."/>
            <person name="Sun Y."/>
            <person name="Barcenas-Pena A."/>
            <person name="Lumbsch H.T."/>
            <person name="Grewe F."/>
        </authorList>
    </citation>
    <scope>NUCLEOTIDE SEQUENCE [LARGE SCALE GENOMIC DNA]</scope>
    <source>
        <strain evidence="1 2">Mercado 3170</strain>
    </source>
</reference>
<evidence type="ECO:0000313" key="1">
    <source>
        <dbReference type="EMBL" id="KAL2044248.1"/>
    </source>
</evidence>
<proteinExistence type="predicted"/>
<name>A0ABR4AEQ0_9LECA</name>
<organism evidence="1 2">
    <name type="scientific">Stereocaulon virgatum</name>
    <dbReference type="NCBI Taxonomy" id="373712"/>
    <lineage>
        <taxon>Eukaryota</taxon>
        <taxon>Fungi</taxon>
        <taxon>Dikarya</taxon>
        <taxon>Ascomycota</taxon>
        <taxon>Pezizomycotina</taxon>
        <taxon>Lecanoromycetes</taxon>
        <taxon>OSLEUM clade</taxon>
        <taxon>Lecanoromycetidae</taxon>
        <taxon>Lecanorales</taxon>
        <taxon>Lecanorineae</taxon>
        <taxon>Stereocaulaceae</taxon>
        <taxon>Stereocaulon</taxon>
    </lineage>
</organism>
<keyword evidence="2" id="KW-1185">Reference proteome</keyword>
<dbReference type="EMBL" id="JBEFKJ010000009">
    <property type="protein sequence ID" value="KAL2044248.1"/>
    <property type="molecule type" value="Genomic_DNA"/>
</dbReference>
<gene>
    <name evidence="1" type="ORF">N7G274_002953</name>
</gene>